<evidence type="ECO:0000313" key="2">
    <source>
        <dbReference type="EMBL" id="ASS75667.1"/>
    </source>
</evidence>
<sequence>MAKDAFQVVIRGLVTHEFDLEYSDFTSGKLGPHLEVTPIVPAFTGKATPISSLLEIIQPSVDYTHAVFHASDDFQAVLPKNELYSALLLFQQEDKPLKKGFPVRLLVPDGHSDCLNVKSVVKIEFIKTTAQQPAEFGFKNTVSPEEL</sequence>
<accession>A0A223D2P5</accession>
<name>A0A223D2P5_9BACL</name>
<evidence type="ECO:0000259" key="1">
    <source>
        <dbReference type="Pfam" id="PF00174"/>
    </source>
</evidence>
<dbReference type="Gene3D" id="3.90.420.10">
    <property type="entry name" value="Oxidoreductase, molybdopterin-binding domain"/>
    <property type="match status" value="1"/>
</dbReference>
<dbReference type="Proteomes" id="UP000214688">
    <property type="component" value="Chromosome"/>
</dbReference>
<dbReference type="Pfam" id="PF00174">
    <property type="entry name" value="Oxidored_molyb"/>
    <property type="match status" value="1"/>
</dbReference>
<dbReference type="RefSeq" id="WP_094236910.1">
    <property type="nucleotide sequence ID" value="NZ_CP022657.1"/>
</dbReference>
<organism evidence="2 3">
    <name type="scientific">Tumebacillus algifaecis</name>
    <dbReference type="NCBI Taxonomy" id="1214604"/>
    <lineage>
        <taxon>Bacteria</taxon>
        <taxon>Bacillati</taxon>
        <taxon>Bacillota</taxon>
        <taxon>Bacilli</taxon>
        <taxon>Bacillales</taxon>
        <taxon>Alicyclobacillaceae</taxon>
        <taxon>Tumebacillus</taxon>
    </lineage>
</organism>
<dbReference type="InterPro" id="IPR000572">
    <property type="entry name" value="OxRdtase_Mopterin-bd_dom"/>
</dbReference>
<dbReference type="EMBL" id="CP022657">
    <property type="protein sequence ID" value="ASS75667.1"/>
    <property type="molecule type" value="Genomic_DNA"/>
</dbReference>
<dbReference type="OrthoDB" id="2381583at2"/>
<feature type="domain" description="Oxidoreductase molybdopterin-binding" evidence="1">
    <location>
        <begin position="48"/>
        <end position="131"/>
    </location>
</feature>
<dbReference type="KEGG" id="tab:CIG75_12150"/>
<dbReference type="InterPro" id="IPR036374">
    <property type="entry name" value="OxRdtase_Mopterin-bd_sf"/>
</dbReference>
<proteinExistence type="predicted"/>
<dbReference type="AlphaFoldDB" id="A0A223D2P5"/>
<reference evidence="2 3" key="1">
    <citation type="journal article" date="2015" name="Int. J. Syst. Evol. Microbiol.">
        <title>Tumebacillus algifaecis sp. nov., isolated from decomposing algal scum.</title>
        <authorList>
            <person name="Wu Y.F."/>
            <person name="Zhang B."/>
            <person name="Xing P."/>
            <person name="Wu Q.L."/>
            <person name="Liu S.J."/>
        </authorList>
    </citation>
    <scope>NUCLEOTIDE SEQUENCE [LARGE SCALE GENOMIC DNA]</scope>
    <source>
        <strain evidence="2 3">THMBR28</strain>
    </source>
</reference>
<dbReference type="SUPFAM" id="SSF56524">
    <property type="entry name" value="Oxidoreductase molybdopterin-binding domain"/>
    <property type="match status" value="1"/>
</dbReference>
<gene>
    <name evidence="2" type="ORF">CIG75_12150</name>
</gene>
<evidence type="ECO:0000313" key="3">
    <source>
        <dbReference type="Proteomes" id="UP000214688"/>
    </source>
</evidence>
<protein>
    <recommendedName>
        <fullName evidence="1">Oxidoreductase molybdopterin-binding domain-containing protein</fullName>
    </recommendedName>
</protein>
<keyword evidence="3" id="KW-1185">Reference proteome</keyword>